<evidence type="ECO:0000256" key="2">
    <source>
        <dbReference type="ARBA" id="ARBA00005381"/>
    </source>
</evidence>
<dbReference type="SMART" id="SM00044">
    <property type="entry name" value="CYCc"/>
    <property type="match status" value="1"/>
</dbReference>
<dbReference type="GO" id="GO:0035556">
    <property type="term" value="P:intracellular signal transduction"/>
    <property type="evidence" value="ECO:0007669"/>
    <property type="project" value="InterPro"/>
</dbReference>
<evidence type="ECO:0000313" key="10">
    <source>
        <dbReference type="EMBL" id="NDK91842.1"/>
    </source>
</evidence>
<feature type="transmembrane region" description="Helical" evidence="7">
    <location>
        <begin position="266"/>
        <end position="285"/>
    </location>
</feature>
<evidence type="ECO:0000256" key="3">
    <source>
        <dbReference type="ARBA" id="ARBA00022475"/>
    </source>
</evidence>
<dbReference type="PROSITE" id="PS50885">
    <property type="entry name" value="HAMP"/>
    <property type="match status" value="1"/>
</dbReference>
<comment type="similarity">
    <text evidence="2">Belongs to the adenylyl cyclase class-3 family.</text>
</comment>
<dbReference type="PROSITE" id="PS50125">
    <property type="entry name" value="GUANYLATE_CYCLASE_2"/>
    <property type="match status" value="1"/>
</dbReference>
<dbReference type="InterPro" id="IPR050697">
    <property type="entry name" value="Adenylyl/Guanylyl_Cyclase_3/4"/>
</dbReference>
<feature type="transmembrane region" description="Helical" evidence="7">
    <location>
        <begin position="229"/>
        <end position="246"/>
    </location>
</feature>
<dbReference type="SUPFAM" id="SSF55073">
    <property type="entry name" value="Nucleotide cyclase"/>
    <property type="match status" value="1"/>
</dbReference>
<protein>
    <submittedName>
        <fullName evidence="10">Adenylate/guanylate cyclase domain-containing protein</fullName>
    </submittedName>
</protein>
<dbReference type="Proteomes" id="UP000466307">
    <property type="component" value="Unassembled WGS sequence"/>
</dbReference>
<dbReference type="InterPro" id="IPR003660">
    <property type="entry name" value="HAMP_dom"/>
</dbReference>
<dbReference type="PANTHER" id="PTHR43081:SF17">
    <property type="entry name" value="BLL5647 PROTEIN"/>
    <property type="match status" value="1"/>
</dbReference>
<dbReference type="Pfam" id="PF00211">
    <property type="entry name" value="Guanylate_cyc"/>
    <property type="match status" value="1"/>
</dbReference>
<dbReference type="AlphaFoldDB" id="A0A7K3LUB6"/>
<gene>
    <name evidence="10" type="ORF">GYA93_20030</name>
</gene>
<reference evidence="10 11" key="1">
    <citation type="submission" date="2020-01" db="EMBL/GenBank/DDBJ databases">
        <title>Investigation of new actinobacteria for the biodesulphurisation of diesel fuel.</title>
        <authorList>
            <person name="Athi Narayanan S.M."/>
        </authorList>
    </citation>
    <scope>NUCLEOTIDE SEQUENCE [LARGE SCALE GENOMIC DNA]</scope>
    <source>
        <strain evidence="10 11">213E</strain>
    </source>
</reference>
<keyword evidence="5 7" id="KW-1133">Transmembrane helix</keyword>
<feature type="transmembrane region" description="Helical" evidence="7">
    <location>
        <begin position="143"/>
        <end position="167"/>
    </location>
</feature>
<dbReference type="Gene3D" id="3.30.70.1230">
    <property type="entry name" value="Nucleotide cyclase"/>
    <property type="match status" value="1"/>
</dbReference>
<dbReference type="GO" id="GO:0004016">
    <property type="term" value="F:adenylate cyclase activity"/>
    <property type="evidence" value="ECO:0007669"/>
    <property type="project" value="UniProtKB-ARBA"/>
</dbReference>
<dbReference type="GO" id="GO:0005886">
    <property type="term" value="C:plasma membrane"/>
    <property type="evidence" value="ECO:0007669"/>
    <property type="project" value="UniProtKB-SubCell"/>
</dbReference>
<dbReference type="PANTHER" id="PTHR43081">
    <property type="entry name" value="ADENYLATE CYCLASE, TERMINAL-DIFFERENTIATION SPECIFIC-RELATED"/>
    <property type="match status" value="1"/>
</dbReference>
<name>A0A7K3LUB6_9ACTN</name>
<dbReference type="GO" id="GO:0006171">
    <property type="term" value="P:cAMP biosynthetic process"/>
    <property type="evidence" value="ECO:0007669"/>
    <property type="project" value="TreeGrafter"/>
</dbReference>
<feature type="domain" description="Guanylate cyclase" evidence="8">
    <location>
        <begin position="370"/>
        <end position="493"/>
    </location>
</feature>
<keyword evidence="4 7" id="KW-0812">Transmembrane</keyword>
<evidence type="ECO:0000256" key="6">
    <source>
        <dbReference type="ARBA" id="ARBA00023136"/>
    </source>
</evidence>
<feature type="transmembrane region" description="Helical" evidence="7">
    <location>
        <begin position="59"/>
        <end position="83"/>
    </location>
</feature>
<dbReference type="Gene3D" id="6.10.340.10">
    <property type="match status" value="1"/>
</dbReference>
<proteinExistence type="inferred from homology"/>
<evidence type="ECO:0000259" key="8">
    <source>
        <dbReference type="PROSITE" id="PS50125"/>
    </source>
</evidence>
<dbReference type="RefSeq" id="WP_059037009.1">
    <property type="nucleotide sequence ID" value="NZ_JAADZU010000085.1"/>
</dbReference>
<evidence type="ECO:0000259" key="9">
    <source>
        <dbReference type="PROSITE" id="PS50885"/>
    </source>
</evidence>
<dbReference type="InterPro" id="IPR001054">
    <property type="entry name" value="A/G_cyclase"/>
</dbReference>
<feature type="domain" description="HAMP" evidence="9">
    <location>
        <begin position="286"/>
        <end position="338"/>
    </location>
</feature>
<keyword evidence="3" id="KW-1003">Cell membrane</keyword>
<dbReference type="Pfam" id="PF00672">
    <property type="entry name" value="HAMP"/>
    <property type="match status" value="1"/>
</dbReference>
<dbReference type="SMART" id="SM00304">
    <property type="entry name" value="HAMP"/>
    <property type="match status" value="1"/>
</dbReference>
<dbReference type="CDD" id="cd07302">
    <property type="entry name" value="CHD"/>
    <property type="match status" value="1"/>
</dbReference>
<dbReference type="InterPro" id="IPR029787">
    <property type="entry name" value="Nucleotide_cyclase"/>
</dbReference>
<comment type="subcellular location">
    <subcellularLocation>
        <location evidence="1">Cell membrane</location>
        <topology evidence="1">Multi-pass membrane protein</topology>
    </subcellularLocation>
</comment>
<evidence type="ECO:0000256" key="7">
    <source>
        <dbReference type="SAM" id="Phobius"/>
    </source>
</evidence>
<evidence type="ECO:0000256" key="4">
    <source>
        <dbReference type="ARBA" id="ARBA00022692"/>
    </source>
</evidence>
<evidence type="ECO:0000313" key="11">
    <source>
        <dbReference type="Proteomes" id="UP000466307"/>
    </source>
</evidence>
<accession>A0A7K3LUB6</accession>
<keyword evidence="6 7" id="KW-0472">Membrane</keyword>
<evidence type="ECO:0000256" key="1">
    <source>
        <dbReference type="ARBA" id="ARBA00004651"/>
    </source>
</evidence>
<dbReference type="SUPFAM" id="SSF158472">
    <property type="entry name" value="HAMP domain-like"/>
    <property type="match status" value="1"/>
</dbReference>
<organism evidence="10 11">
    <name type="scientific">Gordonia desulfuricans</name>
    <dbReference type="NCBI Taxonomy" id="89051"/>
    <lineage>
        <taxon>Bacteria</taxon>
        <taxon>Bacillati</taxon>
        <taxon>Actinomycetota</taxon>
        <taxon>Actinomycetes</taxon>
        <taxon>Mycobacteriales</taxon>
        <taxon>Gordoniaceae</taxon>
        <taxon>Gordonia</taxon>
    </lineage>
</organism>
<sequence>MRPAHNTGVAPASDGETRWTRARRRYAARVWGVDGEPGAREWAGLGAADRGRLARRAMAVAVASIVISNALIGLETFLLVQLSYNGGQLTVEGTIGAPNFPDIVTAVVVCIVVNVVLGVVMLRPQVRWFELGSPADHARRVAVQHIPGLQVVGTMIAWAAAVLSYVILSARDLTTSTLLGVTVAFTLAGTSCACLTYLFAERASRPLMMVALADDPASTIVHSVRGRMLAVWAVSSAVPMIGLVILNTGRHLDLLPRVTGSVDWAALALAVVGLASGARVVVLVGQSLSDPLTELRTAVEKVRAGDFEAHVDVYDSSEIGVLQHGFNEMVTGLDERERMRELFARHVGDTVAELAIEKGMGLHGTNAEVGVLLVDIIGSTTIAQERRPEDTAALLNEFFEIVAQVVDQHAGFVNKFEGDAALAVFGAPVKIDNPAGAALAAARELARALTEALDVQWGIGVSFGVAFAGNIGAERRYEYTVIGDPVNECARLSEMAKTSRVSVLASGAAIADAADEAGEWALLGERVMRGRAEPTAIYGPEALVPRGPASVGEMLTGLLRPARWLGTAGVLKSD</sequence>
<dbReference type="CDD" id="cd06225">
    <property type="entry name" value="HAMP"/>
    <property type="match status" value="1"/>
</dbReference>
<dbReference type="EMBL" id="JAADZU010000085">
    <property type="protein sequence ID" value="NDK91842.1"/>
    <property type="molecule type" value="Genomic_DNA"/>
</dbReference>
<comment type="caution">
    <text evidence="10">The sequence shown here is derived from an EMBL/GenBank/DDBJ whole genome shotgun (WGS) entry which is preliminary data.</text>
</comment>
<evidence type="ECO:0000256" key="5">
    <source>
        <dbReference type="ARBA" id="ARBA00022989"/>
    </source>
</evidence>
<feature type="transmembrane region" description="Helical" evidence="7">
    <location>
        <begin position="179"/>
        <end position="200"/>
    </location>
</feature>
<keyword evidence="11" id="KW-1185">Reference proteome</keyword>
<feature type="transmembrane region" description="Helical" evidence="7">
    <location>
        <begin position="103"/>
        <end position="122"/>
    </location>
</feature>